<proteinExistence type="predicted"/>
<evidence type="ECO:0000313" key="2">
    <source>
        <dbReference type="EMBL" id="KAG2854503.1"/>
    </source>
</evidence>
<dbReference type="EMBL" id="RCMK01000414">
    <property type="protein sequence ID" value="KAG2930097.1"/>
    <property type="molecule type" value="Genomic_DNA"/>
</dbReference>
<dbReference type="AlphaFoldDB" id="A0A329SJD0"/>
<dbReference type="Proteomes" id="UP000760860">
    <property type="component" value="Unassembled WGS sequence"/>
</dbReference>
<gene>
    <name evidence="7" type="ORF">JG687_00012607</name>
    <name evidence="8" type="ORF">PC110_g6858</name>
    <name evidence="2" type="ORF">PC113_g13238</name>
    <name evidence="3" type="ORF">PC115_g12174</name>
    <name evidence="4" type="ORF">PC117_g13816</name>
    <name evidence="5" type="ORF">PC118_g8808</name>
    <name evidence="6" type="ORF">PC129_g7475</name>
</gene>
<dbReference type="Proteomes" id="UP000697107">
    <property type="component" value="Unassembled WGS sequence"/>
</dbReference>
<evidence type="ECO:0000313" key="3">
    <source>
        <dbReference type="EMBL" id="KAG2912989.1"/>
    </source>
</evidence>
<dbReference type="Proteomes" id="UP000688947">
    <property type="component" value="Unassembled WGS sequence"/>
</dbReference>
<reference evidence="2" key="2">
    <citation type="submission" date="2018-10" db="EMBL/GenBank/DDBJ databases">
        <title>Effector identification in a new, highly contiguous assembly of the strawberry crown rot pathogen Phytophthora cactorum.</title>
        <authorList>
            <person name="Armitage A.D."/>
            <person name="Nellist C.F."/>
            <person name="Bates H."/>
            <person name="Vickerstaff R.J."/>
            <person name="Harrison R.J."/>
        </authorList>
    </citation>
    <scope>NUCLEOTIDE SEQUENCE</scope>
    <source>
        <strain evidence="2">15-7</strain>
        <strain evidence="3">4032</strain>
        <strain evidence="4">4040</strain>
        <strain evidence="5">P415</strain>
        <strain evidence="6">P421</strain>
    </source>
</reference>
<evidence type="ECO:0000313" key="7">
    <source>
        <dbReference type="EMBL" id="KAG6953076.1"/>
    </source>
</evidence>
<keyword evidence="1" id="KW-0812">Transmembrane</keyword>
<keyword evidence="9" id="KW-1185">Reference proteome</keyword>
<dbReference type="EMBL" id="MJFZ01000127">
    <property type="protein sequence ID" value="RAW36873.1"/>
    <property type="molecule type" value="Genomic_DNA"/>
</dbReference>
<keyword evidence="1" id="KW-0472">Membrane</keyword>
<protein>
    <submittedName>
        <fullName evidence="8">Uncharacterized protein</fullName>
    </submittedName>
</protein>
<accession>A0A329SJD0</accession>
<dbReference type="EMBL" id="RCMG01000422">
    <property type="protein sequence ID" value="KAG2854503.1"/>
    <property type="molecule type" value="Genomic_DNA"/>
</dbReference>
<dbReference type="Proteomes" id="UP000736787">
    <property type="component" value="Unassembled WGS sequence"/>
</dbReference>
<keyword evidence="1" id="KW-1133">Transmembrane helix</keyword>
<name>A0A329SJD0_9STRA</name>
<dbReference type="OrthoDB" id="89385at2759"/>
<evidence type="ECO:0000313" key="5">
    <source>
        <dbReference type="EMBL" id="KAG2984574.1"/>
    </source>
</evidence>
<comment type="caution">
    <text evidence="8">The sequence shown here is derived from an EMBL/GenBank/DDBJ whole genome shotgun (WGS) entry which is preliminary data.</text>
</comment>
<evidence type="ECO:0000313" key="9">
    <source>
        <dbReference type="Proteomes" id="UP000251314"/>
    </source>
</evidence>
<dbReference type="Proteomes" id="UP000251314">
    <property type="component" value="Unassembled WGS sequence"/>
</dbReference>
<dbReference type="EMBL" id="RCML01000230">
    <property type="protein sequence ID" value="KAG2984574.1"/>
    <property type="molecule type" value="Genomic_DNA"/>
</dbReference>
<sequence>MYQIFERKDVGMASVIPLVTLLANSHVWALCDYLIENWFPIFWIYVFGDTITLVYLSVY</sequence>
<dbReference type="FunFam" id="1.20.1280.290:FF:000007">
    <property type="entry name" value="Bidirectional sugar transporter SWEET7"/>
    <property type="match status" value="1"/>
</dbReference>
<dbReference type="EMBL" id="RCMV01000205">
    <property type="protein sequence ID" value="KAG3221801.1"/>
    <property type="molecule type" value="Genomic_DNA"/>
</dbReference>
<feature type="transmembrane region" description="Helical" evidence="1">
    <location>
        <begin position="12"/>
        <end position="35"/>
    </location>
</feature>
<dbReference type="EMBL" id="JAENGZ010000860">
    <property type="protein sequence ID" value="KAG6953076.1"/>
    <property type="molecule type" value="Genomic_DNA"/>
</dbReference>
<evidence type="ECO:0000256" key="1">
    <source>
        <dbReference type="SAM" id="Phobius"/>
    </source>
</evidence>
<evidence type="ECO:0000313" key="6">
    <source>
        <dbReference type="EMBL" id="KAG3221801.1"/>
    </source>
</evidence>
<dbReference type="Gene3D" id="1.20.1280.290">
    <property type="match status" value="1"/>
</dbReference>
<evidence type="ECO:0000313" key="4">
    <source>
        <dbReference type="EMBL" id="KAG2930097.1"/>
    </source>
</evidence>
<organism evidence="8 9">
    <name type="scientific">Phytophthora cactorum</name>
    <dbReference type="NCBI Taxonomy" id="29920"/>
    <lineage>
        <taxon>Eukaryota</taxon>
        <taxon>Sar</taxon>
        <taxon>Stramenopiles</taxon>
        <taxon>Oomycota</taxon>
        <taxon>Peronosporomycetes</taxon>
        <taxon>Peronosporales</taxon>
        <taxon>Peronosporaceae</taxon>
        <taxon>Phytophthora</taxon>
    </lineage>
</organism>
<reference evidence="7" key="3">
    <citation type="submission" date="2021-01" db="EMBL/GenBank/DDBJ databases">
        <title>Phytophthora aleatoria, a newly-described species from Pinus radiata is distinct from Phytophthora cactorum isolates based on comparative genomics.</title>
        <authorList>
            <person name="Mcdougal R."/>
            <person name="Panda P."/>
            <person name="Williams N."/>
            <person name="Studholme D.J."/>
        </authorList>
    </citation>
    <scope>NUCLEOTIDE SEQUENCE</scope>
    <source>
        <strain evidence="7">NZFS 3830</strain>
    </source>
</reference>
<dbReference type="EMBL" id="RCMI01000399">
    <property type="protein sequence ID" value="KAG2912989.1"/>
    <property type="molecule type" value="Genomic_DNA"/>
</dbReference>
<dbReference type="VEuPathDB" id="FungiDB:PC110_g6858"/>
<dbReference type="Proteomes" id="UP000774804">
    <property type="component" value="Unassembled WGS sequence"/>
</dbReference>
<feature type="transmembrane region" description="Helical" evidence="1">
    <location>
        <begin position="41"/>
        <end position="58"/>
    </location>
</feature>
<dbReference type="Proteomes" id="UP000735874">
    <property type="component" value="Unassembled WGS sequence"/>
</dbReference>
<reference evidence="8 9" key="1">
    <citation type="submission" date="2018-01" db="EMBL/GenBank/DDBJ databases">
        <title>Draft genome of the strawberry crown rot pathogen Phytophthora cactorum.</title>
        <authorList>
            <person name="Armitage A.D."/>
            <person name="Lysoe E."/>
            <person name="Nellist C.F."/>
            <person name="Harrison R.J."/>
            <person name="Brurberg M.B."/>
        </authorList>
    </citation>
    <scope>NUCLEOTIDE SEQUENCE [LARGE SCALE GENOMIC DNA]</scope>
    <source>
        <strain evidence="8 9">10300</strain>
    </source>
</reference>
<evidence type="ECO:0000313" key="8">
    <source>
        <dbReference type="EMBL" id="RAW36873.1"/>
    </source>
</evidence>